<protein>
    <submittedName>
        <fullName evidence="1">Uncharacterized protein</fullName>
    </submittedName>
</protein>
<dbReference type="EMBL" id="CP119078">
    <property type="protein sequence ID" value="WED43101.1"/>
    <property type="molecule type" value="Genomic_DNA"/>
</dbReference>
<sequence>MGIGEKNNKEIAKRLSQATGFNWSGDEDGVYCGATLNAADKMLAEAIFKKNLQTNGIPIPTNILHSQSKLRRENSTLLPLLQIIQSF</sequence>
<accession>A0ABY8AUN2</accession>
<proteinExistence type="predicted"/>
<name>A0ABY8AUN2_9GAMM</name>
<organism evidence="1 2">
    <name type="scientific">Legionella cardiaca</name>
    <dbReference type="NCBI Taxonomy" id="1071983"/>
    <lineage>
        <taxon>Bacteria</taxon>
        <taxon>Pseudomonadati</taxon>
        <taxon>Pseudomonadota</taxon>
        <taxon>Gammaproteobacteria</taxon>
        <taxon>Legionellales</taxon>
        <taxon>Legionellaceae</taxon>
        <taxon>Legionella</taxon>
    </lineage>
</organism>
<dbReference type="Proteomes" id="UP001222087">
    <property type="component" value="Chromosome"/>
</dbReference>
<evidence type="ECO:0000313" key="2">
    <source>
        <dbReference type="Proteomes" id="UP001222087"/>
    </source>
</evidence>
<evidence type="ECO:0000313" key="1">
    <source>
        <dbReference type="EMBL" id="WED43101.1"/>
    </source>
</evidence>
<gene>
    <name evidence="1" type="ORF">PXX05_14560</name>
</gene>
<keyword evidence="2" id="KW-1185">Reference proteome</keyword>
<reference evidence="1 2" key="1">
    <citation type="submission" date="2023-02" db="EMBL/GenBank/DDBJ databases">
        <title>Genome Sequence of L. cardiaca H63T.</title>
        <authorList>
            <person name="Lopez A.E."/>
            <person name="Cianciotto N.P."/>
        </authorList>
    </citation>
    <scope>NUCLEOTIDE SEQUENCE [LARGE SCALE GENOMIC DNA]</scope>
    <source>
        <strain evidence="1 2">H63</strain>
    </source>
</reference>
<dbReference type="RefSeq" id="WP_275088915.1">
    <property type="nucleotide sequence ID" value="NZ_CP119078.1"/>
</dbReference>